<dbReference type="EMBL" id="SZQA01000056">
    <property type="protein sequence ID" value="TKK80704.1"/>
    <property type="molecule type" value="Genomic_DNA"/>
</dbReference>
<evidence type="ECO:0000313" key="2">
    <source>
        <dbReference type="Proteomes" id="UP000308705"/>
    </source>
</evidence>
<dbReference type="Proteomes" id="UP000308705">
    <property type="component" value="Unassembled WGS sequence"/>
</dbReference>
<dbReference type="PANTHER" id="PTHR32208">
    <property type="entry name" value="SECRETED PROTEIN-RELATED"/>
    <property type="match status" value="1"/>
</dbReference>
<dbReference type="SUPFAM" id="SSF50965">
    <property type="entry name" value="Galactose oxidase, central domain"/>
    <property type="match status" value="1"/>
</dbReference>
<dbReference type="Gene3D" id="2.130.10.80">
    <property type="entry name" value="Galactose oxidase/kelch, beta-propeller"/>
    <property type="match status" value="1"/>
</dbReference>
<dbReference type="RefSeq" id="WP_137251421.1">
    <property type="nucleotide sequence ID" value="NZ_SZQA01000056.1"/>
</dbReference>
<reference evidence="1 2" key="1">
    <citation type="submission" date="2019-04" db="EMBL/GenBank/DDBJ databases">
        <title>Herbidospora sp. NEAU-GS14.nov., a novel actinomycete isolated from soil.</title>
        <authorList>
            <person name="Han L."/>
        </authorList>
    </citation>
    <scope>NUCLEOTIDE SEQUENCE [LARGE SCALE GENOMIC DNA]</scope>
    <source>
        <strain evidence="1 2">NEAU-GS14</strain>
    </source>
</reference>
<dbReference type="InterPro" id="IPR037293">
    <property type="entry name" value="Gal_Oxidase_central_sf"/>
</dbReference>
<sequence length="648" mass="69869">MGQFSGSRVRIYIGNDPDPIADTTVDWADTFVAVDQSRLVPDQLLRATQQRPGEPESQRSERGEIVEKAFNGKVAFSTPFRCAQALHVQGCCPGAQLEVVQGGVRLGHAQSATDEVTITFDAGEAVMPGTKVEVRQRICGGSAAVSTLSGNPANPPWDSDHQLPAPSLVEPLEECVGLVTVTGIVPGAVLRLRRDGWTAFDSPVAHPTMSIRVPPLTLGEHLEAEQVFQLCKSQSPVDTAEVVKLRSLLPPRIDGPMCKTEQKLTLSRLKPSATVILMADGTEIGRWQAGAASMPVDIAFPAGATLTARQELCGIVSPVSRGHQVTFNGGRWFRVEDGKGKDLLAKSFAIHVALASTGKIVIFSGDKHNKPTDPQDINQCELFDCESLTLQKIDAPTSDVFCSGHAFLSDGRLLVAGGTERWPEDIPYPHESHFGGLRDAWTFNPRPGAGKPHWKQAEPMRGGGRWYPTLLTLHDGIVLALSGHPNESDLVRHQNNTMEVWVGGEWTVLGDTDAIDIRRETTTGAPPLAGYLYPRVFSGPRRDVFSATPIAYEATAKSDQLPHASATWLGPDSGVTWTRNSRPPAGIPRWDGYDGFHLPATLLPLLEEEGFQFQVLLAGGAGLTSGWVIDLGTPAAPVAHPQWAQLVS</sequence>
<protein>
    <submittedName>
        <fullName evidence="1">Uncharacterized protein</fullName>
    </submittedName>
</protein>
<proteinExistence type="predicted"/>
<dbReference type="InterPro" id="IPR011043">
    <property type="entry name" value="Gal_Oxase/kelch_b-propeller"/>
</dbReference>
<comment type="caution">
    <text evidence="1">The sequence shown here is derived from an EMBL/GenBank/DDBJ whole genome shotgun (WGS) entry which is preliminary data.</text>
</comment>
<dbReference type="AlphaFoldDB" id="A0A4U3LZ25"/>
<dbReference type="OrthoDB" id="601499at2"/>
<organism evidence="1 2">
    <name type="scientific">Herbidospora galbida</name>
    <dbReference type="NCBI Taxonomy" id="2575442"/>
    <lineage>
        <taxon>Bacteria</taxon>
        <taxon>Bacillati</taxon>
        <taxon>Actinomycetota</taxon>
        <taxon>Actinomycetes</taxon>
        <taxon>Streptosporangiales</taxon>
        <taxon>Streptosporangiaceae</taxon>
        <taxon>Herbidospora</taxon>
    </lineage>
</organism>
<gene>
    <name evidence="1" type="ORF">FDA94_35520</name>
</gene>
<keyword evidence="2" id="KW-1185">Reference proteome</keyword>
<name>A0A4U3LZ25_9ACTN</name>
<evidence type="ECO:0000313" key="1">
    <source>
        <dbReference type="EMBL" id="TKK80704.1"/>
    </source>
</evidence>
<dbReference type="PANTHER" id="PTHR32208:SF21">
    <property type="entry name" value="LOW QUALITY PROTEIN: ALDEHYDE OXIDASE GLOX-LIKE"/>
    <property type="match status" value="1"/>
</dbReference>
<accession>A0A4U3LZ25</accession>